<reference evidence="3" key="1">
    <citation type="submission" date="2022-02" db="EMBL/GenBank/DDBJ databases">
        <authorList>
            <person name="King R."/>
        </authorList>
    </citation>
    <scope>NUCLEOTIDE SEQUENCE</scope>
</reference>
<protein>
    <submittedName>
        <fullName evidence="3">Uncharacterized protein</fullName>
    </submittedName>
</protein>
<proteinExistence type="predicted"/>
<keyword evidence="4" id="KW-1185">Reference proteome</keyword>
<feature type="compositionally biased region" description="Basic residues" evidence="1">
    <location>
        <begin position="365"/>
        <end position="377"/>
    </location>
</feature>
<evidence type="ECO:0000313" key="3">
    <source>
        <dbReference type="EMBL" id="CAH1642658.1"/>
    </source>
</evidence>
<gene>
    <name evidence="3" type="ORF">SPLIT_LOCUS8014</name>
</gene>
<accession>A0A9P0I9Q4</accession>
<sequence>MRITKLIVLLTVILNYNLVNCDFNTTAASKVSIAFTDTFNETILMKEHEDLMNMVNAFYRDLNKMLQKNKSKKEIFRNNKGVKGTTRSNLRTASFATNSNFDQSISTNSFLKPHKLPDYVSQPLFPIPVITGNILRAKSVSTLRTTFKPSTVTLQPKQSSYESTFAIPNIPIYYKDKLHFTVALPTRSESEQFTFRSVYSSSQSPSKTVASAPNLKAESERFASLYLGRNAMETKHWPQLSISKMPLRSDKSHLSTTLSDSEVKRNVKKRAEHRNRDKFNRLQMENNGSEYLKFKSITKTQRRYKIVSSKDHLKPTRERTTKYYTLNLHRRPTKDQSVTITPLYVNTPFPYFHEQKDHLSTKENKIHHRADKKRRQRRPKLTIDFKKLQDYYYPFDEYFRQSEPKPVKGVGKITNTYLKRIVEASSYSDEEDSLKNNLIEALFYNATSTTEAMKSFL</sequence>
<dbReference type="EMBL" id="LR824559">
    <property type="protein sequence ID" value="CAH1642658.1"/>
    <property type="molecule type" value="Genomic_DNA"/>
</dbReference>
<evidence type="ECO:0000313" key="4">
    <source>
        <dbReference type="Proteomes" id="UP001153321"/>
    </source>
</evidence>
<name>A0A9P0I9Q4_SPOLI</name>
<organism evidence="3 4">
    <name type="scientific">Spodoptera littoralis</name>
    <name type="common">Egyptian cotton leafworm</name>
    <dbReference type="NCBI Taxonomy" id="7109"/>
    <lineage>
        <taxon>Eukaryota</taxon>
        <taxon>Metazoa</taxon>
        <taxon>Ecdysozoa</taxon>
        <taxon>Arthropoda</taxon>
        <taxon>Hexapoda</taxon>
        <taxon>Insecta</taxon>
        <taxon>Pterygota</taxon>
        <taxon>Neoptera</taxon>
        <taxon>Endopterygota</taxon>
        <taxon>Lepidoptera</taxon>
        <taxon>Glossata</taxon>
        <taxon>Ditrysia</taxon>
        <taxon>Noctuoidea</taxon>
        <taxon>Noctuidae</taxon>
        <taxon>Amphipyrinae</taxon>
        <taxon>Spodoptera</taxon>
    </lineage>
</organism>
<keyword evidence="2" id="KW-0732">Signal</keyword>
<evidence type="ECO:0000256" key="1">
    <source>
        <dbReference type="SAM" id="MobiDB-lite"/>
    </source>
</evidence>
<feature type="region of interest" description="Disordered" evidence="1">
    <location>
        <begin position="358"/>
        <end position="377"/>
    </location>
</feature>
<feature type="chain" id="PRO_5040403593" evidence="2">
    <location>
        <begin position="22"/>
        <end position="457"/>
    </location>
</feature>
<feature type="signal peptide" evidence="2">
    <location>
        <begin position="1"/>
        <end position="21"/>
    </location>
</feature>
<dbReference type="AlphaFoldDB" id="A0A9P0I9Q4"/>
<dbReference type="Proteomes" id="UP001153321">
    <property type="component" value="Chromosome 28"/>
</dbReference>
<evidence type="ECO:0000256" key="2">
    <source>
        <dbReference type="SAM" id="SignalP"/>
    </source>
</evidence>